<dbReference type="EMBL" id="CATOUU010001164">
    <property type="protein sequence ID" value="CAI9975145.1"/>
    <property type="molecule type" value="Genomic_DNA"/>
</dbReference>
<reference evidence="1" key="1">
    <citation type="submission" date="2023-06" db="EMBL/GenBank/DDBJ databases">
        <authorList>
            <person name="Kurt Z."/>
        </authorList>
    </citation>
    <scope>NUCLEOTIDE SEQUENCE</scope>
</reference>
<proteinExistence type="predicted"/>
<gene>
    <name evidence="1" type="ORF">HINF_LOCUS62790</name>
    <name evidence="2" type="ORF">HINF_LOCUS64499</name>
</gene>
<evidence type="ECO:0000313" key="2">
    <source>
        <dbReference type="EMBL" id="CAL6089014.1"/>
    </source>
</evidence>
<reference evidence="2 3" key="2">
    <citation type="submission" date="2024-07" db="EMBL/GenBank/DDBJ databases">
        <authorList>
            <person name="Akdeniz Z."/>
        </authorList>
    </citation>
    <scope>NUCLEOTIDE SEQUENCE [LARGE SCALE GENOMIC DNA]</scope>
</reference>
<evidence type="ECO:0000313" key="3">
    <source>
        <dbReference type="Proteomes" id="UP001642409"/>
    </source>
</evidence>
<sequence length="102" mass="12170">MIYNYKFVQDNTIDIQKVHSLHRSRHRLISFLSICSFENKYSRTISFLGAYLNRALYSCYTMQGVTWWKTQQNGTLRTKFVTVKYFIVPSNSTLLNGWKTWN</sequence>
<evidence type="ECO:0000313" key="1">
    <source>
        <dbReference type="EMBL" id="CAI9975145.1"/>
    </source>
</evidence>
<dbReference type="AlphaFoldDB" id="A0AA86UWU4"/>
<keyword evidence="3" id="KW-1185">Reference proteome</keyword>
<protein>
    <submittedName>
        <fullName evidence="2">Hypothetical_protein</fullName>
    </submittedName>
</protein>
<accession>A0AA86UWU4</accession>
<name>A0AA86UWU4_9EUKA</name>
<organism evidence="1">
    <name type="scientific">Hexamita inflata</name>
    <dbReference type="NCBI Taxonomy" id="28002"/>
    <lineage>
        <taxon>Eukaryota</taxon>
        <taxon>Metamonada</taxon>
        <taxon>Diplomonadida</taxon>
        <taxon>Hexamitidae</taxon>
        <taxon>Hexamitinae</taxon>
        <taxon>Hexamita</taxon>
    </lineage>
</organism>
<dbReference type="Proteomes" id="UP001642409">
    <property type="component" value="Unassembled WGS sequence"/>
</dbReference>
<comment type="caution">
    <text evidence="1">The sequence shown here is derived from an EMBL/GenBank/DDBJ whole genome shotgun (WGS) entry which is preliminary data.</text>
</comment>
<dbReference type="EMBL" id="CAXDID020000414">
    <property type="protein sequence ID" value="CAL6089014.1"/>
    <property type="molecule type" value="Genomic_DNA"/>
</dbReference>